<protein>
    <recommendedName>
        <fullName evidence="2">NADH dehydrogenase [ubiquinone] iron-sulfur protein 3, mitochondrial</fullName>
    </recommendedName>
</protein>
<dbReference type="GO" id="GO:0008137">
    <property type="term" value="F:NADH dehydrogenase (ubiquinone) activity"/>
    <property type="evidence" value="ECO:0007669"/>
    <property type="project" value="InterPro"/>
</dbReference>
<dbReference type="PANTHER" id="PTHR10884:SF14">
    <property type="entry name" value="NADH DEHYDROGENASE [UBIQUINONE] IRON-SULFUR PROTEIN 3, MITOCHONDRIAL"/>
    <property type="match status" value="1"/>
</dbReference>
<sequence>RKALVDFGQYVSECLPRFVQHVQITSTNELEVLIHPDGVFPVMAFLKDHTNAQFSSLVDITAIDVPTRVYRFEVQ</sequence>
<dbReference type="Proteomes" id="UP000681720">
    <property type="component" value="Unassembled WGS sequence"/>
</dbReference>
<evidence type="ECO:0000313" key="4">
    <source>
        <dbReference type="EMBL" id="CAF4687210.1"/>
    </source>
</evidence>
<organism evidence="4 5">
    <name type="scientific">Rotaria magnacalcarata</name>
    <dbReference type="NCBI Taxonomy" id="392030"/>
    <lineage>
        <taxon>Eukaryota</taxon>
        <taxon>Metazoa</taxon>
        <taxon>Spiralia</taxon>
        <taxon>Gnathifera</taxon>
        <taxon>Rotifera</taxon>
        <taxon>Eurotatoria</taxon>
        <taxon>Bdelloidea</taxon>
        <taxon>Philodinida</taxon>
        <taxon>Philodinidae</taxon>
        <taxon>Rotaria</taxon>
    </lineage>
</organism>
<dbReference type="SUPFAM" id="SSF143243">
    <property type="entry name" value="Nqo5-like"/>
    <property type="match status" value="1"/>
</dbReference>
<proteinExistence type="inferred from homology"/>
<dbReference type="Gene3D" id="3.30.460.80">
    <property type="entry name" value="NADH:ubiquinone oxidoreductase, 30kDa subunit"/>
    <property type="match status" value="1"/>
</dbReference>
<dbReference type="InterPro" id="IPR001268">
    <property type="entry name" value="NADH_UbQ_OxRdtase_30kDa_su"/>
</dbReference>
<name>A0A8S3A055_9BILA</name>
<evidence type="ECO:0000313" key="5">
    <source>
        <dbReference type="Proteomes" id="UP000681720"/>
    </source>
</evidence>
<comment type="similarity">
    <text evidence="1">Belongs to the complex I 30 kDa subunit family.</text>
</comment>
<gene>
    <name evidence="4" type="ORF">GIL414_LOCUS42521</name>
</gene>
<dbReference type="Pfam" id="PF00329">
    <property type="entry name" value="Complex1_30kDa"/>
    <property type="match status" value="1"/>
</dbReference>
<accession>A0A8S3A055</accession>
<comment type="caution">
    <text evidence="4">The sequence shown here is derived from an EMBL/GenBank/DDBJ whole genome shotgun (WGS) entry which is preliminary data.</text>
</comment>
<evidence type="ECO:0000256" key="1">
    <source>
        <dbReference type="ARBA" id="ARBA00007569"/>
    </source>
</evidence>
<evidence type="ECO:0000259" key="3">
    <source>
        <dbReference type="Pfam" id="PF00329"/>
    </source>
</evidence>
<dbReference type="EMBL" id="CAJOBJ010123372">
    <property type="protein sequence ID" value="CAF4687210.1"/>
    <property type="molecule type" value="Genomic_DNA"/>
</dbReference>
<dbReference type="PANTHER" id="PTHR10884">
    <property type="entry name" value="NADH DEHYDROGENASE UBIQUINONE IRON-SULFUR PROTEIN 3"/>
    <property type="match status" value="1"/>
</dbReference>
<dbReference type="AlphaFoldDB" id="A0A8S3A055"/>
<evidence type="ECO:0000256" key="2">
    <source>
        <dbReference type="ARBA" id="ARBA00020084"/>
    </source>
</evidence>
<dbReference type="InterPro" id="IPR037232">
    <property type="entry name" value="NADH_quin_OxRdtase_su_C/D-like"/>
</dbReference>
<reference evidence="4" key="1">
    <citation type="submission" date="2021-02" db="EMBL/GenBank/DDBJ databases">
        <authorList>
            <person name="Nowell W R."/>
        </authorList>
    </citation>
    <scope>NUCLEOTIDE SEQUENCE</scope>
</reference>
<feature type="non-terminal residue" evidence="4">
    <location>
        <position position="1"/>
    </location>
</feature>
<feature type="domain" description="NADH:ubiquinone oxidoreductase 30kDa subunit" evidence="3">
    <location>
        <begin position="33"/>
        <end position="74"/>
    </location>
</feature>